<dbReference type="EMBL" id="CAJOBB010004147">
    <property type="protein sequence ID" value="CAF4076398.1"/>
    <property type="molecule type" value="Genomic_DNA"/>
</dbReference>
<reference evidence="1" key="1">
    <citation type="submission" date="2021-02" db="EMBL/GenBank/DDBJ databases">
        <authorList>
            <person name="Nowell W R."/>
        </authorList>
    </citation>
    <scope>NUCLEOTIDE SEQUENCE</scope>
</reference>
<evidence type="ECO:0000313" key="3">
    <source>
        <dbReference type="Proteomes" id="UP000663860"/>
    </source>
</evidence>
<sequence>MATGVVFDDDRPADNENLKKLSIIWLDDTHNNSEGNRIMQKKMRSILSDYKQFEDALQCITYIQQMSKEKQLALIVNDQLGQKVIFHVHHLQQVSSIHVYPVDTKSNTEWTKPFIKVNITREFDVNI</sequence>
<proteinExistence type="predicted"/>
<evidence type="ECO:0000313" key="1">
    <source>
        <dbReference type="EMBL" id="CAF0761994.1"/>
    </source>
</evidence>
<name>A0A813Q4M6_9BILA</name>
<accession>A0A813Q4M6</accession>
<dbReference type="Proteomes" id="UP000663860">
    <property type="component" value="Unassembled WGS sequence"/>
</dbReference>
<dbReference type="EMBL" id="CAJNOE010000027">
    <property type="protein sequence ID" value="CAF0761994.1"/>
    <property type="molecule type" value="Genomic_DNA"/>
</dbReference>
<evidence type="ECO:0000313" key="2">
    <source>
        <dbReference type="EMBL" id="CAF4076398.1"/>
    </source>
</evidence>
<organism evidence="1 3">
    <name type="scientific">Adineta steineri</name>
    <dbReference type="NCBI Taxonomy" id="433720"/>
    <lineage>
        <taxon>Eukaryota</taxon>
        <taxon>Metazoa</taxon>
        <taxon>Spiralia</taxon>
        <taxon>Gnathifera</taxon>
        <taxon>Rotifera</taxon>
        <taxon>Eurotatoria</taxon>
        <taxon>Bdelloidea</taxon>
        <taxon>Adinetida</taxon>
        <taxon>Adinetidae</taxon>
        <taxon>Adineta</taxon>
    </lineage>
</organism>
<comment type="caution">
    <text evidence="1">The sequence shown here is derived from an EMBL/GenBank/DDBJ whole genome shotgun (WGS) entry which is preliminary data.</text>
</comment>
<dbReference type="Proteomes" id="UP000663868">
    <property type="component" value="Unassembled WGS sequence"/>
</dbReference>
<protein>
    <submittedName>
        <fullName evidence="1">Uncharacterized protein</fullName>
    </submittedName>
</protein>
<gene>
    <name evidence="1" type="ORF">IZO911_LOCUS4772</name>
    <name evidence="2" type="ORF">KXQ929_LOCUS33068</name>
</gene>
<dbReference type="AlphaFoldDB" id="A0A813Q4M6"/>